<organism evidence="1 2">
    <name type="scientific">Candidatus Acidiferrum panamense</name>
    <dbReference type="NCBI Taxonomy" id="2741543"/>
    <lineage>
        <taxon>Bacteria</taxon>
        <taxon>Pseudomonadati</taxon>
        <taxon>Acidobacteriota</taxon>
        <taxon>Terriglobia</taxon>
        <taxon>Candidatus Acidiferrales</taxon>
        <taxon>Candidatus Acidiferrum</taxon>
    </lineage>
</organism>
<dbReference type="Proteomes" id="UP000567293">
    <property type="component" value="Unassembled WGS sequence"/>
</dbReference>
<keyword evidence="2" id="KW-1185">Reference proteome</keyword>
<name>A0A7V8SXE8_9BACT</name>
<protein>
    <submittedName>
        <fullName evidence="1">Helix-turn-helix domain-containing protein</fullName>
    </submittedName>
</protein>
<evidence type="ECO:0000313" key="1">
    <source>
        <dbReference type="EMBL" id="MBA0085933.1"/>
    </source>
</evidence>
<dbReference type="AlphaFoldDB" id="A0A7V8SXE8"/>
<dbReference type="SUPFAM" id="SSF46689">
    <property type="entry name" value="Homeodomain-like"/>
    <property type="match status" value="1"/>
</dbReference>
<accession>A0A7V8SXE8</accession>
<dbReference type="InterPro" id="IPR009057">
    <property type="entry name" value="Homeodomain-like_sf"/>
</dbReference>
<gene>
    <name evidence="1" type="ORF">HRJ53_13120</name>
</gene>
<dbReference type="EMBL" id="JACDQQ010001271">
    <property type="protein sequence ID" value="MBA0085933.1"/>
    <property type="molecule type" value="Genomic_DNA"/>
</dbReference>
<comment type="caution">
    <text evidence="1">The sequence shown here is derived from an EMBL/GenBank/DDBJ whole genome shotgun (WGS) entry which is preliminary data.</text>
</comment>
<evidence type="ECO:0000313" key="2">
    <source>
        <dbReference type="Proteomes" id="UP000567293"/>
    </source>
</evidence>
<reference evidence="1" key="1">
    <citation type="submission" date="2020-06" db="EMBL/GenBank/DDBJ databases">
        <title>Legume-microbial interactions unlock mineral nutrients during tropical forest succession.</title>
        <authorList>
            <person name="Epihov D.Z."/>
        </authorList>
    </citation>
    <scope>NUCLEOTIDE SEQUENCE [LARGE SCALE GENOMIC DNA]</scope>
    <source>
        <strain evidence="1">Pan2503</strain>
    </source>
</reference>
<proteinExistence type="predicted"/>
<dbReference type="Pfam" id="PF13565">
    <property type="entry name" value="HTH_32"/>
    <property type="match status" value="1"/>
</dbReference>
<sequence>MTNRKLREEVVMPWLAADPLIVLPAHREALEALVRAHSTSQQLALRARMILHAADNIGVRESARELDVWPKTVRYWRGRWRQAPAAQSVSERLADAPRSGAPATYTPEQICAVIAMTCEKPSESERPISHWSQREIADEAIRRGLVSNISQRSVGRFLKKRPTLNRTAFVTG</sequence>